<sequence length="85" mass="9369">MRDNAPPRRRALRGARAVSVKDSVSPIGRWMGLAEDLGRIEEISHAHARAGEALEYSERDDETATCAAMNRDGAIPPTWRIDAVQ</sequence>
<evidence type="ECO:0000313" key="2">
    <source>
        <dbReference type="Proteomes" id="UP001164459"/>
    </source>
</evidence>
<dbReference type="Proteomes" id="UP001164459">
    <property type="component" value="Chromosome"/>
</dbReference>
<evidence type="ECO:0000313" key="1">
    <source>
        <dbReference type="EMBL" id="WAS93654.1"/>
    </source>
</evidence>
<dbReference type="RefSeq" id="WP_269035997.1">
    <property type="nucleotide sequence ID" value="NZ_CP114040.1"/>
</dbReference>
<protein>
    <recommendedName>
        <fullName evidence="3">Amidase</fullName>
    </recommendedName>
</protein>
<reference evidence="1" key="1">
    <citation type="submission" date="2022-11" db="EMBL/GenBank/DDBJ databases">
        <title>Minimal conservation of predation-associated metabolite biosynthetic gene clusters underscores biosynthetic potential of Myxococcota including descriptions for ten novel species: Archangium lansinium sp. nov., Myxococcus landrumus sp. nov., Nannocystis bai.</title>
        <authorList>
            <person name="Ahearne A."/>
            <person name="Stevens C."/>
            <person name="Dowd S."/>
        </authorList>
    </citation>
    <scope>NUCLEOTIDE SEQUENCE</scope>
    <source>
        <strain evidence="1">Fl3</strain>
    </source>
</reference>
<accession>A0ABY7H3T8</accession>
<keyword evidence="2" id="KW-1185">Reference proteome</keyword>
<name>A0ABY7H3T8_9BACT</name>
<evidence type="ECO:0008006" key="3">
    <source>
        <dbReference type="Google" id="ProtNLM"/>
    </source>
</evidence>
<dbReference type="EMBL" id="CP114040">
    <property type="protein sequence ID" value="WAS93654.1"/>
    <property type="molecule type" value="Genomic_DNA"/>
</dbReference>
<gene>
    <name evidence="1" type="ORF">O0S08_46575</name>
</gene>
<organism evidence="1 2">
    <name type="scientific">Nannocystis punicea</name>
    <dbReference type="NCBI Taxonomy" id="2995304"/>
    <lineage>
        <taxon>Bacteria</taxon>
        <taxon>Pseudomonadati</taxon>
        <taxon>Myxococcota</taxon>
        <taxon>Polyangia</taxon>
        <taxon>Nannocystales</taxon>
        <taxon>Nannocystaceae</taxon>
        <taxon>Nannocystis</taxon>
    </lineage>
</organism>
<proteinExistence type="predicted"/>